<feature type="domain" description="USP" evidence="2">
    <location>
        <begin position="16"/>
        <end position="362"/>
    </location>
</feature>
<evidence type="ECO:0000256" key="1">
    <source>
        <dbReference type="SAM" id="MobiDB-lite"/>
    </source>
</evidence>
<dbReference type="GO" id="GO:0004843">
    <property type="term" value="F:cysteine-type deubiquitinase activity"/>
    <property type="evidence" value="ECO:0007669"/>
    <property type="project" value="InterPro"/>
</dbReference>
<evidence type="ECO:0000313" key="3">
    <source>
        <dbReference type="EnsemblProtists" id="EOD35551"/>
    </source>
</evidence>
<dbReference type="InterPro" id="IPR050164">
    <property type="entry name" value="Peptidase_C19"/>
</dbReference>
<dbReference type="KEGG" id="ehx:EMIHUDRAFT_201710"/>
<dbReference type="PROSITE" id="PS00973">
    <property type="entry name" value="USP_2"/>
    <property type="match status" value="1"/>
</dbReference>
<dbReference type="InterPro" id="IPR028889">
    <property type="entry name" value="USP"/>
</dbReference>
<dbReference type="GeneID" id="17280821"/>
<dbReference type="HOGENOM" id="CLU_761716_0_0_1"/>
<dbReference type="PROSITE" id="PS50235">
    <property type="entry name" value="USP_3"/>
    <property type="match status" value="1"/>
</dbReference>
<dbReference type="InterPro" id="IPR038765">
    <property type="entry name" value="Papain-like_cys_pep_sf"/>
</dbReference>
<reference evidence="4" key="1">
    <citation type="journal article" date="2013" name="Nature">
        <title>Pan genome of the phytoplankton Emiliania underpins its global distribution.</title>
        <authorList>
            <person name="Read B.A."/>
            <person name="Kegel J."/>
            <person name="Klute M.J."/>
            <person name="Kuo A."/>
            <person name="Lefebvre S.C."/>
            <person name="Maumus F."/>
            <person name="Mayer C."/>
            <person name="Miller J."/>
            <person name="Monier A."/>
            <person name="Salamov A."/>
            <person name="Young J."/>
            <person name="Aguilar M."/>
            <person name="Claverie J.M."/>
            <person name="Frickenhaus S."/>
            <person name="Gonzalez K."/>
            <person name="Herman E.K."/>
            <person name="Lin Y.C."/>
            <person name="Napier J."/>
            <person name="Ogata H."/>
            <person name="Sarno A.F."/>
            <person name="Shmutz J."/>
            <person name="Schroeder D."/>
            <person name="de Vargas C."/>
            <person name="Verret F."/>
            <person name="von Dassow P."/>
            <person name="Valentin K."/>
            <person name="Van de Peer Y."/>
            <person name="Wheeler G."/>
            <person name="Dacks J.B."/>
            <person name="Delwiche C.F."/>
            <person name="Dyhrman S.T."/>
            <person name="Glockner G."/>
            <person name="John U."/>
            <person name="Richards T."/>
            <person name="Worden A.Z."/>
            <person name="Zhang X."/>
            <person name="Grigoriev I.V."/>
            <person name="Allen A.E."/>
            <person name="Bidle K."/>
            <person name="Borodovsky M."/>
            <person name="Bowler C."/>
            <person name="Brownlee C."/>
            <person name="Cock J.M."/>
            <person name="Elias M."/>
            <person name="Gladyshev V.N."/>
            <person name="Groth M."/>
            <person name="Guda C."/>
            <person name="Hadaegh A."/>
            <person name="Iglesias-Rodriguez M.D."/>
            <person name="Jenkins J."/>
            <person name="Jones B.M."/>
            <person name="Lawson T."/>
            <person name="Leese F."/>
            <person name="Lindquist E."/>
            <person name="Lobanov A."/>
            <person name="Lomsadze A."/>
            <person name="Malik S.B."/>
            <person name="Marsh M.E."/>
            <person name="Mackinder L."/>
            <person name="Mock T."/>
            <person name="Mueller-Roeber B."/>
            <person name="Pagarete A."/>
            <person name="Parker M."/>
            <person name="Probert I."/>
            <person name="Quesneville H."/>
            <person name="Raines C."/>
            <person name="Rensing S.A."/>
            <person name="Riano-Pachon D.M."/>
            <person name="Richier S."/>
            <person name="Rokitta S."/>
            <person name="Shiraiwa Y."/>
            <person name="Soanes D.M."/>
            <person name="van der Giezen M."/>
            <person name="Wahlund T.M."/>
            <person name="Williams B."/>
            <person name="Wilson W."/>
            <person name="Wolfe G."/>
            <person name="Wurch L.L."/>
        </authorList>
    </citation>
    <scope>NUCLEOTIDE SEQUENCE</scope>
</reference>
<dbReference type="PANTHER" id="PTHR24006:SF644">
    <property type="entry name" value="UBIQUITIN CARBOXYL-TERMINAL HYDROLASE 7"/>
    <property type="match status" value="1"/>
</dbReference>
<dbReference type="OMA" id="LMSYVEC"/>
<dbReference type="eggNOG" id="KOG1863">
    <property type="taxonomic scope" value="Eukaryota"/>
</dbReference>
<accession>A0A0D3KIG6</accession>
<dbReference type="InterPro" id="IPR018200">
    <property type="entry name" value="USP_CS"/>
</dbReference>
<evidence type="ECO:0000259" key="2">
    <source>
        <dbReference type="PROSITE" id="PS50235"/>
    </source>
</evidence>
<evidence type="ECO:0000313" key="4">
    <source>
        <dbReference type="Proteomes" id="UP000013827"/>
    </source>
</evidence>
<proteinExistence type="predicted"/>
<dbReference type="EnsemblProtists" id="EOD35551">
    <property type="protein sequence ID" value="EOD35551"/>
    <property type="gene ID" value="EMIHUDRAFT_201710"/>
</dbReference>
<dbReference type="SUPFAM" id="SSF54001">
    <property type="entry name" value="Cysteine proteinases"/>
    <property type="match status" value="1"/>
</dbReference>
<dbReference type="GO" id="GO:0016579">
    <property type="term" value="P:protein deubiquitination"/>
    <property type="evidence" value="ECO:0007669"/>
    <property type="project" value="InterPro"/>
</dbReference>
<dbReference type="GO" id="GO:0005634">
    <property type="term" value="C:nucleus"/>
    <property type="evidence" value="ECO:0007669"/>
    <property type="project" value="TreeGrafter"/>
</dbReference>
<sequence length="364" mass="39149">MALLLTVASAASAPYAGLRNQGNTCYMNSLLQSLCHIPEFAPVALEMKRLLYRLGRAPALGMDAVGTERLTTSLGMGPRDVLEQQDAQEFWHTLHAALVASGELATEGQPRGRGAASEMPQNHGGTVSCVPAPPPTPFARVFEGRTQSYVRCTKVPFTSEREGRFCDLQLQVAGCASLHASLRQYVAEETLQGEYNTRDERFGRQPAGTVLHLKRFEYDAATGATHTLEGQLPAEPAREACFGPAIGAMQKLQGSFSFPTTLRLRRYMAKGARGGGGPPPVYELRAVLSHAGGFGSGHYISFVRPLGGGGGWYRFDDTRVERVAESAAVREQYGGDHAPRGGGLFGLGGPSPSAYMLTYNRFGH</sequence>
<dbReference type="Pfam" id="PF00443">
    <property type="entry name" value="UCH"/>
    <property type="match status" value="1"/>
</dbReference>
<dbReference type="InterPro" id="IPR001394">
    <property type="entry name" value="Peptidase_C19_UCH"/>
</dbReference>
<dbReference type="GO" id="GO:0005829">
    <property type="term" value="C:cytosol"/>
    <property type="evidence" value="ECO:0007669"/>
    <property type="project" value="TreeGrafter"/>
</dbReference>
<dbReference type="Gene3D" id="3.90.70.10">
    <property type="entry name" value="Cysteine proteinases"/>
    <property type="match status" value="1"/>
</dbReference>
<protein>
    <recommendedName>
        <fullName evidence="2">USP domain-containing protein</fullName>
    </recommendedName>
</protein>
<dbReference type="PaxDb" id="2903-EOD35551"/>
<dbReference type="GO" id="GO:0031647">
    <property type="term" value="P:regulation of protein stability"/>
    <property type="evidence" value="ECO:0007669"/>
    <property type="project" value="TreeGrafter"/>
</dbReference>
<reference evidence="3" key="2">
    <citation type="submission" date="2024-10" db="UniProtKB">
        <authorList>
            <consortium name="EnsemblProtists"/>
        </authorList>
    </citation>
    <scope>IDENTIFICATION</scope>
</reference>
<dbReference type="PROSITE" id="PS00972">
    <property type="entry name" value="USP_1"/>
    <property type="match status" value="1"/>
</dbReference>
<feature type="region of interest" description="Disordered" evidence="1">
    <location>
        <begin position="107"/>
        <end position="130"/>
    </location>
</feature>
<dbReference type="PANTHER" id="PTHR24006">
    <property type="entry name" value="UBIQUITIN CARBOXYL-TERMINAL HYDROLASE"/>
    <property type="match status" value="1"/>
</dbReference>
<dbReference type="Proteomes" id="UP000013827">
    <property type="component" value="Unassembled WGS sequence"/>
</dbReference>
<dbReference type="RefSeq" id="XP_005787980.1">
    <property type="nucleotide sequence ID" value="XM_005787923.1"/>
</dbReference>
<organism evidence="3 4">
    <name type="scientific">Emiliania huxleyi (strain CCMP1516)</name>
    <dbReference type="NCBI Taxonomy" id="280463"/>
    <lineage>
        <taxon>Eukaryota</taxon>
        <taxon>Haptista</taxon>
        <taxon>Haptophyta</taxon>
        <taxon>Prymnesiophyceae</taxon>
        <taxon>Isochrysidales</taxon>
        <taxon>Noelaerhabdaceae</taxon>
        <taxon>Emiliania</taxon>
    </lineage>
</organism>
<dbReference type="AlphaFoldDB" id="A0A0D3KIG6"/>
<dbReference type="STRING" id="2903.R1FJ25"/>
<keyword evidence="4" id="KW-1185">Reference proteome</keyword>
<name>A0A0D3KIG6_EMIH1</name>